<evidence type="ECO:0000256" key="11">
    <source>
        <dbReference type="ARBA" id="ARBA00070839"/>
    </source>
</evidence>
<evidence type="ECO:0000313" key="14">
    <source>
        <dbReference type="Proteomes" id="UP000007267"/>
    </source>
</evidence>
<feature type="transmembrane region" description="Helical" evidence="12">
    <location>
        <begin position="389"/>
        <end position="408"/>
    </location>
</feature>
<keyword evidence="3" id="KW-0813">Transport</keyword>
<evidence type="ECO:0000256" key="2">
    <source>
        <dbReference type="ARBA" id="ARBA00005982"/>
    </source>
</evidence>
<dbReference type="InterPro" id="IPR000109">
    <property type="entry name" value="POT_fam"/>
</dbReference>
<name>K7FJX4_PELSI</name>
<evidence type="ECO:0000256" key="1">
    <source>
        <dbReference type="ARBA" id="ARBA00004141"/>
    </source>
</evidence>
<reference evidence="13" key="3">
    <citation type="submission" date="2025-08" db="UniProtKB">
        <authorList>
            <consortium name="Ensembl"/>
        </authorList>
    </citation>
    <scope>IDENTIFICATION</scope>
</reference>
<evidence type="ECO:0000256" key="7">
    <source>
        <dbReference type="ARBA" id="ARBA00022927"/>
    </source>
</evidence>
<dbReference type="GeneID" id="102463018"/>
<accession>K7FJX4</accession>
<dbReference type="EMBL" id="AGCU01134635">
    <property type="status" value="NOT_ANNOTATED_CDS"/>
    <property type="molecule type" value="Genomic_DNA"/>
</dbReference>
<keyword evidence="5" id="KW-0769">Symport</keyword>
<dbReference type="SUPFAM" id="SSF103473">
    <property type="entry name" value="MFS general substrate transporter"/>
    <property type="match status" value="1"/>
</dbReference>
<sequence>MPVTDLRALQEKQLLEHTAESEKRKFSGEEKHVVVSSGFNSQKKLQVAICLLLIELCERFTFFGIVCNMILFCTIKLGYPNHQAAIINMCFVGASMLSPVLMGWIAEQLVGRMKLVYICMFLHFLGTALLPVVAFPFEDLYIDIHYILPSVAKNEQKILFYFGLLTVCFGMGGIRAIVCPLSAYNLEDYGPKELLSFFNWFYWLVNLNSAVVFVSISYIQQSVAKNLGFLIPFVSLLMALITIHMVRSEMIYQPKKGSSLLTTFGVVANALKMCCVRYHHLHEDVTSWLDHAKENYGGWYSETHVENTKLLVQLFPLFTFQILYRICIMQIPSGYYLQTMNSNLNLNGFFLPIAAMNVISIVPLLILAPVLECLNTHLLSYKKDQRFPTFYIVVGHFFAALSVMVAGFSEIHRKHFPQVEQALSGKVLPVSSMPCFHLAPQYILLGVAEALVTPTCSLLTFRLVPGRIRGLAMHFLTFFNGAGCFMGAFIVQTTYIGSRGHWFPNFLNEGNLERFFFFLASLMVMNTLGFWIISHRYSNLDQEYDQGFRGNTFEKKLLKHEKHPKFYDSVLEYSSTLSPLQTAL</sequence>
<dbReference type="EMBL" id="AGCU01134636">
    <property type="status" value="NOT_ANNOTATED_CDS"/>
    <property type="molecule type" value="Genomic_DNA"/>
</dbReference>
<comment type="function">
    <text evidence="10">Proton oligopeptide cotransporter.</text>
</comment>
<dbReference type="Ensembl" id="ENSPSIT00000008377.1">
    <property type="protein sequence ID" value="ENSPSIP00000008334.1"/>
    <property type="gene ID" value="ENSPSIG00000007610.1"/>
</dbReference>
<keyword evidence="9 12" id="KW-0472">Membrane</keyword>
<evidence type="ECO:0000256" key="10">
    <source>
        <dbReference type="ARBA" id="ARBA00058436"/>
    </source>
</evidence>
<reference evidence="13" key="4">
    <citation type="submission" date="2025-09" db="UniProtKB">
        <authorList>
            <consortium name="Ensembl"/>
        </authorList>
    </citation>
    <scope>IDENTIFICATION</scope>
</reference>
<feature type="transmembrane region" description="Helical" evidence="12">
    <location>
        <begin position="227"/>
        <end position="246"/>
    </location>
</feature>
<feature type="transmembrane region" description="Helical" evidence="12">
    <location>
        <begin position="158"/>
        <end position="179"/>
    </location>
</feature>
<dbReference type="InterPro" id="IPR036259">
    <property type="entry name" value="MFS_trans_sf"/>
</dbReference>
<dbReference type="GO" id="GO:0016020">
    <property type="term" value="C:membrane"/>
    <property type="evidence" value="ECO:0007669"/>
    <property type="project" value="UniProtKB-SubCell"/>
</dbReference>
<dbReference type="OMA" id="TVNLCFI"/>
<feature type="transmembrane region" description="Helical" evidence="12">
    <location>
        <begin position="515"/>
        <end position="533"/>
    </location>
</feature>
<feature type="transmembrane region" description="Helical" evidence="12">
    <location>
        <begin position="60"/>
        <end position="79"/>
    </location>
</feature>
<reference evidence="14" key="2">
    <citation type="journal article" date="2013" name="Nat. Genet.">
        <title>The draft genomes of soft-shell turtle and green sea turtle yield insights into the development and evolution of the turtle-specific body plan.</title>
        <authorList>
            <person name="Wang Z."/>
            <person name="Pascual-Anaya J."/>
            <person name="Zadissa A."/>
            <person name="Li W."/>
            <person name="Niimura Y."/>
            <person name="Huang Z."/>
            <person name="Li C."/>
            <person name="White S."/>
            <person name="Xiong Z."/>
            <person name="Fang D."/>
            <person name="Wang B."/>
            <person name="Ming Y."/>
            <person name="Chen Y."/>
            <person name="Zheng Y."/>
            <person name="Kuraku S."/>
            <person name="Pignatelli M."/>
            <person name="Herrero J."/>
            <person name="Beal K."/>
            <person name="Nozawa M."/>
            <person name="Li Q."/>
            <person name="Wang J."/>
            <person name="Zhang H."/>
            <person name="Yu L."/>
            <person name="Shigenobu S."/>
            <person name="Wang J."/>
            <person name="Liu J."/>
            <person name="Flicek P."/>
            <person name="Searle S."/>
            <person name="Wang J."/>
            <person name="Kuratani S."/>
            <person name="Yin Y."/>
            <person name="Aken B."/>
            <person name="Zhang G."/>
            <person name="Irie N."/>
        </authorList>
    </citation>
    <scope>NUCLEOTIDE SEQUENCE [LARGE SCALE GENOMIC DNA]</scope>
    <source>
        <strain evidence="14">Daiwa-1</strain>
    </source>
</reference>
<comment type="similarity">
    <text evidence="2">Belongs to the major facilitator superfamily. Proton-dependent oligopeptide transporter (POT/PTR) (TC 2.A.17) family.</text>
</comment>
<reference evidence="14" key="1">
    <citation type="submission" date="2011-10" db="EMBL/GenBank/DDBJ databases">
        <authorList>
            <consortium name="Soft-shell Turtle Genome Consortium"/>
        </authorList>
    </citation>
    <scope>NUCLEOTIDE SEQUENCE [LARGE SCALE GENOMIC DNA]</scope>
    <source>
        <strain evidence="14">Daiwa-1</strain>
    </source>
</reference>
<dbReference type="GO" id="GO:0015293">
    <property type="term" value="F:symporter activity"/>
    <property type="evidence" value="ECO:0007669"/>
    <property type="project" value="UniProtKB-KW"/>
</dbReference>
<keyword evidence="7" id="KW-0653">Protein transport</keyword>
<keyword evidence="6" id="KW-0571">Peptide transport</keyword>
<evidence type="ECO:0000256" key="5">
    <source>
        <dbReference type="ARBA" id="ARBA00022847"/>
    </source>
</evidence>
<dbReference type="PANTHER" id="PTHR11654">
    <property type="entry name" value="OLIGOPEPTIDE TRANSPORTER-RELATED"/>
    <property type="match status" value="1"/>
</dbReference>
<dbReference type="GO" id="GO:0015833">
    <property type="term" value="P:peptide transport"/>
    <property type="evidence" value="ECO:0007669"/>
    <property type="project" value="UniProtKB-KW"/>
</dbReference>
<gene>
    <name evidence="13" type="primary">SLC15A5</name>
</gene>
<dbReference type="CTD" id="729025"/>
<dbReference type="Gene3D" id="1.20.1250.20">
    <property type="entry name" value="MFS general substrate transporter like domains"/>
    <property type="match status" value="1"/>
</dbReference>
<dbReference type="Proteomes" id="UP000007267">
    <property type="component" value="Unassembled WGS sequence"/>
</dbReference>
<evidence type="ECO:0000256" key="9">
    <source>
        <dbReference type="ARBA" id="ARBA00023136"/>
    </source>
</evidence>
<dbReference type="FunFam" id="1.20.1250.20:FF:000316">
    <property type="entry name" value="Solute carrier family 15, member 5"/>
    <property type="match status" value="1"/>
</dbReference>
<dbReference type="eggNOG" id="KOG1237">
    <property type="taxonomic scope" value="Eukaryota"/>
</dbReference>
<proteinExistence type="inferred from homology"/>
<dbReference type="EMBL" id="AGCU01134633">
    <property type="status" value="NOT_ANNOTATED_CDS"/>
    <property type="molecule type" value="Genomic_DNA"/>
</dbReference>
<dbReference type="AlphaFoldDB" id="K7FJX4"/>
<keyword evidence="14" id="KW-1185">Reference proteome</keyword>
<keyword evidence="8 12" id="KW-1133">Transmembrane helix</keyword>
<dbReference type="CDD" id="cd17349">
    <property type="entry name" value="MFS_SLC15A5"/>
    <property type="match status" value="1"/>
</dbReference>
<evidence type="ECO:0000256" key="8">
    <source>
        <dbReference type="ARBA" id="ARBA00022989"/>
    </source>
</evidence>
<dbReference type="EMBL" id="AGCU01134634">
    <property type="status" value="NOT_ANNOTATED_CDS"/>
    <property type="molecule type" value="Genomic_DNA"/>
</dbReference>
<dbReference type="Pfam" id="PF00854">
    <property type="entry name" value="PTR2"/>
    <property type="match status" value="1"/>
</dbReference>
<keyword evidence="4 12" id="KW-0812">Transmembrane</keyword>
<feature type="transmembrane region" description="Helical" evidence="12">
    <location>
        <begin position="349"/>
        <end position="368"/>
    </location>
</feature>
<feature type="transmembrane region" description="Helical" evidence="12">
    <location>
        <begin position="314"/>
        <end position="337"/>
    </location>
</feature>
<feature type="transmembrane region" description="Helical" evidence="12">
    <location>
        <begin position="115"/>
        <end position="138"/>
    </location>
</feature>
<feature type="transmembrane region" description="Helical" evidence="12">
    <location>
        <begin position="200"/>
        <end position="221"/>
    </location>
</feature>
<evidence type="ECO:0000256" key="12">
    <source>
        <dbReference type="SAM" id="Phobius"/>
    </source>
</evidence>
<evidence type="ECO:0000256" key="4">
    <source>
        <dbReference type="ARBA" id="ARBA00022692"/>
    </source>
</evidence>
<dbReference type="RefSeq" id="XP_006130387.1">
    <property type="nucleotide sequence ID" value="XM_006130325.3"/>
</dbReference>
<evidence type="ECO:0000256" key="3">
    <source>
        <dbReference type="ARBA" id="ARBA00022448"/>
    </source>
</evidence>
<feature type="transmembrane region" description="Helical" evidence="12">
    <location>
        <begin position="85"/>
        <end position="106"/>
    </location>
</feature>
<dbReference type="OrthoDB" id="8904098at2759"/>
<evidence type="ECO:0000256" key="6">
    <source>
        <dbReference type="ARBA" id="ARBA00022856"/>
    </source>
</evidence>
<evidence type="ECO:0000313" key="13">
    <source>
        <dbReference type="Ensembl" id="ENSPSIP00000008334.1"/>
    </source>
</evidence>
<dbReference type="GeneTree" id="ENSGT00940000158916"/>
<feature type="transmembrane region" description="Helical" evidence="12">
    <location>
        <begin position="471"/>
        <end position="495"/>
    </location>
</feature>
<dbReference type="KEGG" id="pss:102463018"/>
<comment type="subcellular location">
    <subcellularLocation>
        <location evidence="1">Membrane</location>
        <topology evidence="1">Multi-pass membrane protein</topology>
    </subcellularLocation>
</comment>
<organism evidence="13 14">
    <name type="scientific">Pelodiscus sinensis</name>
    <name type="common">Chinese softshell turtle</name>
    <name type="synonym">Trionyx sinensis</name>
    <dbReference type="NCBI Taxonomy" id="13735"/>
    <lineage>
        <taxon>Eukaryota</taxon>
        <taxon>Metazoa</taxon>
        <taxon>Chordata</taxon>
        <taxon>Craniata</taxon>
        <taxon>Vertebrata</taxon>
        <taxon>Euteleostomi</taxon>
        <taxon>Archelosauria</taxon>
        <taxon>Testudinata</taxon>
        <taxon>Testudines</taxon>
        <taxon>Cryptodira</taxon>
        <taxon>Trionychia</taxon>
        <taxon>Trionychidae</taxon>
        <taxon>Pelodiscus</taxon>
    </lineage>
</organism>
<protein>
    <recommendedName>
        <fullName evidence="11">Solute carrier family 15 member 5</fullName>
    </recommendedName>
</protein>
<dbReference type="GO" id="GO:0015031">
    <property type="term" value="P:protein transport"/>
    <property type="evidence" value="ECO:0007669"/>
    <property type="project" value="UniProtKB-KW"/>
</dbReference>
<dbReference type="HOGENOM" id="CLU_009313_6_2_1"/>